<gene>
    <name evidence="1" type="ORF">ACEU3E_15005</name>
</gene>
<dbReference type="RefSeq" id="WP_216790526.1">
    <property type="nucleotide sequence ID" value="NZ_JAHNZO010000003.1"/>
</dbReference>
<proteinExistence type="predicted"/>
<sequence length="113" mass="13849">MNLLDLEKLFNDAYLFEDLKMKSIKLLEELILNSDSNYLKEEEEKLPNNIKLKDFSIRYKCTELFINNHDRIYPFFRVCLELLHPETEIQQYYYDIEYTIDGKFSDEYFGMYK</sequence>
<organism evidence="1 2">
    <name type="scientific">Paenibacillus oleatilyticus</name>
    <dbReference type="NCBI Taxonomy" id="2594886"/>
    <lineage>
        <taxon>Bacteria</taxon>
        <taxon>Bacillati</taxon>
        <taxon>Bacillota</taxon>
        <taxon>Bacilli</taxon>
        <taxon>Bacillales</taxon>
        <taxon>Paenibacillaceae</taxon>
        <taxon>Paenibacillus</taxon>
    </lineage>
</organism>
<name>A0ABV4V089_9BACL</name>
<protein>
    <submittedName>
        <fullName evidence="1">Uncharacterized protein</fullName>
    </submittedName>
</protein>
<evidence type="ECO:0000313" key="1">
    <source>
        <dbReference type="EMBL" id="MFB0843487.1"/>
    </source>
</evidence>
<dbReference type="EMBL" id="JBHDLN010000006">
    <property type="protein sequence ID" value="MFB0843487.1"/>
    <property type="molecule type" value="Genomic_DNA"/>
</dbReference>
<accession>A0ABV4V089</accession>
<comment type="caution">
    <text evidence="1">The sequence shown here is derived from an EMBL/GenBank/DDBJ whole genome shotgun (WGS) entry which is preliminary data.</text>
</comment>
<reference evidence="1 2" key="1">
    <citation type="submission" date="2024-09" db="EMBL/GenBank/DDBJ databases">
        <authorList>
            <person name="Makale K.P.P."/>
            <person name="Makhzoum A."/>
            <person name="Rantong G."/>
            <person name="Rahube T.O."/>
        </authorList>
    </citation>
    <scope>NUCLEOTIDE SEQUENCE [LARGE SCALE GENOMIC DNA]</scope>
    <source>
        <strain evidence="1 2">KM_D13</strain>
    </source>
</reference>
<evidence type="ECO:0000313" key="2">
    <source>
        <dbReference type="Proteomes" id="UP001575622"/>
    </source>
</evidence>
<keyword evidence="2" id="KW-1185">Reference proteome</keyword>
<dbReference type="Proteomes" id="UP001575622">
    <property type="component" value="Unassembled WGS sequence"/>
</dbReference>